<dbReference type="Pfam" id="PF14017">
    <property type="entry name" value="DUF4233"/>
    <property type="match status" value="1"/>
</dbReference>
<dbReference type="AlphaFoldDB" id="A0A4Y3KAQ3"/>
<evidence type="ECO:0008006" key="4">
    <source>
        <dbReference type="Google" id="ProtNLM"/>
    </source>
</evidence>
<feature type="transmembrane region" description="Helical" evidence="1">
    <location>
        <begin position="46"/>
        <end position="66"/>
    </location>
</feature>
<name>A0A4Y3KAQ3_CELUD</name>
<keyword evidence="1" id="KW-1133">Transmembrane helix</keyword>
<comment type="caution">
    <text evidence="2">The sequence shown here is derived from an EMBL/GenBank/DDBJ whole genome shotgun (WGS) entry which is preliminary data.</text>
</comment>
<keyword evidence="3" id="KW-1185">Reference proteome</keyword>
<dbReference type="InterPro" id="IPR025327">
    <property type="entry name" value="DUF4233"/>
</dbReference>
<feature type="transmembrane region" description="Helical" evidence="1">
    <location>
        <begin position="96"/>
        <end position="115"/>
    </location>
</feature>
<evidence type="ECO:0000313" key="2">
    <source>
        <dbReference type="EMBL" id="GEA80065.1"/>
    </source>
</evidence>
<proteinExistence type="predicted"/>
<dbReference type="RefSeq" id="WP_141318478.1">
    <property type="nucleotide sequence ID" value="NZ_BJLP01000005.1"/>
</dbReference>
<dbReference type="EMBL" id="BJLP01000005">
    <property type="protein sequence ID" value="GEA80065.1"/>
    <property type="molecule type" value="Genomic_DNA"/>
</dbReference>
<feature type="transmembrane region" description="Helical" evidence="1">
    <location>
        <begin position="73"/>
        <end position="90"/>
    </location>
</feature>
<evidence type="ECO:0000256" key="1">
    <source>
        <dbReference type="SAM" id="Phobius"/>
    </source>
</evidence>
<feature type="transmembrane region" description="Helical" evidence="1">
    <location>
        <begin position="21"/>
        <end position="40"/>
    </location>
</feature>
<keyword evidence="1" id="KW-0472">Membrane</keyword>
<gene>
    <name evidence="2" type="ORF">CUD01_05090</name>
</gene>
<organism evidence="2 3">
    <name type="scientific">Cellulomonas uda</name>
    <dbReference type="NCBI Taxonomy" id="1714"/>
    <lineage>
        <taxon>Bacteria</taxon>
        <taxon>Bacillati</taxon>
        <taxon>Actinomycetota</taxon>
        <taxon>Actinomycetes</taxon>
        <taxon>Micrococcales</taxon>
        <taxon>Cellulomonadaceae</taxon>
        <taxon>Cellulomonas</taxon>
    </lineage>
</organism>
<accession>A0A4Y3KAQ3</accession>
<keyword evidence="1" id="KW-0812">Transmembrane</keyword>
<sequence length="139" mass="14492">MTSPAPAVRRKRPAKPQFTQTILVLEACCVLFATLVAYGLRVAPAPVVWGVGGGLALLLVLASGLVTRRGGYLVGWVLQGWLVAAAIVLPAVARDIAVLVALVFVGLWVAALRIGGRIDRERAEYDAAHPFEPGGAAAA</sequence>
<reference evidence="2 3" key="1">
    <citation type="submission" date="2019-06" db="EMBL/GenBank/DDBJ databases">
        <title>Whole genome shotgun sequence of Cellulomonas uda NBRC 3747.</title>
        <authorList>
            <person name="Hosoyama A."/>
            <person name="Uohara A."/>
            <person name="Ohji S."/>
            <person name="Ichikawa N."/>
        </authorList>
    </citation>
    <scope>NUCLEOTIDE SEQUENCE [LARGE SCALE GENOMIC DNA]</scope>
    <source>
        <strain evidence="2 3">NBRC 3747</strain>
    </source>
</reference>
<evidence type="ECO:0000313" key="3">
    <source>
        <dbReference type="Proteomes" id="UP000315842"/>
    </source>
</evidence>
<dbReference type="Proteomes" id="UP000315842">
    <property type="component" value="Unassembled WGS sequence"/>
</dbReference>
<protein>
    <recommendedName>
        <fullName evidence="4">DUF4233 domain-containing protein</fullName>
    </recommendedName>
</protein>